<dbReference type="OrthoDB" id="9793421at2"/>
<evidence type="ECO:0000256" key="2">
    <source>
        <dbReference type="ARBA" id="ARBA00022500"/>
    </source>
</evidence>
<keyword evidence="2 5" id="KW-0145">Chemotaxis</keyword>
<feature type="active site" evidence="5">
    <location>
        <position position="167"/>
    </location>
</feature>
<keyword evidence="7" id="KW-1185">Reference proteome</keyword>
<comment type="function">
    <text evidence="5">Involved in chemotaxis. Part of a chemotaxis signal transduction system that modulates chemotaxis in response to various stimuli. Catalyzes the demethylation of specific methylglutamate residues introduced into the chemoreceptors (methyl-accepting chemotaxis proteins or MCP) by CheR. Also mediates the irreversible deamidation of specific glutamine residues to glutamic acid.</text>
</comment>
<sequence length="360" mass="38278">MGKPVRVLIVDDSALIRQLLSTLLASDPEIEVVGTAGDPYIARERIKTLNPDVVTLDIEMPNMDGITFLRKIMTLRPMPVLMISTLTQAGADVTLEALEIGAVDFIAKPSHDAANAMPALAAELQAKVKAAARTRVGARPGMIANAAAPKRVRTVRARDKIVAIGASTGGVEALKVVLMNLPAECPPILVTQHMPPRFTAAFAQRLNRECAMKVSEAVHNDVIEAGHVYIAPGSHHLEIVKHGMEFRCSLNDGPPMTGHRPSVDVLFRSMARVVGRSAIGVILTGMGKDGAEGMLEMRNAGAKTIGQDEASSLIYGMPHVAFERGGVMRQCSLVNVADAILDACEGEADATRPHRAAQAG</sequence>
<dbReference type="Gene3D" id="3.40.50.180">
    <property type="entry name" value="Methylesterase CheB, C-terminal domain"/>
    <property type="match status" value="1"/>
</dbReference>
<comment type="subcellular location">
    <subcellularLocation>
        <location evidence="5">Cytoplasm</location>
    </subcellularLocation>
</comment>
<evidence type="ECO:0000313" key="7">
    <source>
        <dbReference type="Proteomes" id="UP000194137"/>
    </source>
</evidence>
<evidence type="ECO:0000256" key="4">
    <source>
        <dbReference type="ARBA" id="ARBA00048267"/>
    </source>
</evidence>
<dbReference type="InterPro" id="IPR008248">
    <property type="entry name" value="CheB-like"/>
</dbReference>
<dbReference type="GO" id="GO:0005737">
    <property type="term" value="C:cytoplasm"/>
    <property type="evidence" value="ECO:0007669"/>
    <property type="project" value="UniProtKB-SubCell"/>
</dbReference>
<comment type="PTM">
    <text evidence="5">Phosphorylated by CheA. Phosphorylation of the N-terminal regulatory domain activates the methylesterase activity.</text>
</comment>
<dbReference type="PROSITE" id="PS50110">
    <property type="entry name" value="RESPONSE_REGULATORY"/>
    <property type="match status" value="1"/>
</dbReference>
<dbReference type="KEGG" id="psin:CAK95_06040"/>
<feature type="active site" evidence="5">
    <location>
        <position position="289"/>
    </location>
</feature>
<dbReference type="NCBIfam" id="NF001965">
    <property type="entry name" value="PRK00742.1"/>
    <property type="match status" value="1"/>
</dbReference>
<evidence type="ECO:0000256" key="3">
    <source>
        <dbReference type="ARBA" id="ARBA00022801"/>
    </source>
</evidence>
<dbReference type="Pfam" id="PF00072">
    <property type="entry name" value="Response_reg"/>
    <property type="match status" value="1"/>
</dbReference>
<dbReference type="Pfam" id="PF01339">
    <property type="entry name" value="CheB_methylest"/>
    <property type="match status" value="1"/>
</dbReference>
<dbReference type="SUPFAM" id="SSF52172">
    <property type="entry name" value="CheY-like"/>
    <property type="match status" value="1"/>
</dbReference>
<evidence type="ECO:0000256" key="5">
    <source>
        <dbReference type="HAMAP-Rule" id="MF_00099"/>
    </source>
</evidence>
<name>A0A1W6ZMV7_9HYPH</name>
<accession>A0A1W6ZMV7</accession>
<dbReference type="GO" id="GO:0050568">
    <property type="term" value="F:protein-glutamine glutaminase activity"/>
    <property type="evidence" value="ECO:0007669"/>
    <property type="project" value="UniProtKB-UniRule"/>
</dbReference>
<dbReference type="SMART" id="SM00448">
    <property type="entry name" value="REC"/>
    <property type="match status" value="1"/>
</dbReference>
<dbReference type="InterPro" id="IPR001789">
    <property type="entry name" value="Sig_transdc_resp-reg_receiver"/>
</dbReference>
<comment type="domain">
    <text evidence="5">Contains a C-terminal catalytic domain, and an N-terminal region which modulates catalytic activity.</text>
</comment>
<dbReference type="EC" id="3.1.1.61" evidence="5"/>
<gene>
    <name evidence="5" type="primary">cheB</name>
    <name evidence="6" type="ORF">CAK95_06040</name>
</gene>
<evidence type="ECO:0000256" key="1">
    <source>
        <dbReference type="ARBA" id="ARBA00022490"/>
    </source>
</evidence>
<dbReference type="Gene3D" id="3.40.50.2300">
    <property type="match status" value="1"/>
</dbReference>
<dbReference type="PIRSF" id="PIRSF000876">
    <property type="entry name" value="RR_chemtxs_CheB"/>
    <property type="match status" value="1"/>
</dbReference>
<comment type="similarity">
    <text evidence="5">Belongs to the CheB family.</text>
</comment>
<dbReference type="STRING" id="1235591.CAK95_06040"/>
<keyword evidence="1 5" id="KW-0963">Cytoplasm</keyword>
<dbReference type="PROSITE" id="PS50122">
    <property type="entry name" value="CHEB"/>
    <property type="match status" value="1"/>
</dbReference>
<dbReference type="CDD" id="cd16432">
    <property type="entry name" value="CheB_Rec"/>
    <property type="match status" value="1"/>
</dbReference>
<dbReference type="EMBL" id="CP021112">
    <property type="protein sequence ID" value="ARP98689.1"/>
    <property type="molecule type" value="Genomic_DNA"/>
</dbReference>
<dbReference type="GO" id="GO:0000156">
    <property type="term" value="F:phosphorelay response regulator activity"/>
    <property type="evidence" value="ECO:0007669"/>
    <property type="project" value="InterPro"/>
</dbReference>
<comment type="catalytic activity">
    <reaction evidence="4 5">
        <text>[protein]-L-glutamate 5-O-methyl ester + H2O = L-glutamyl-[protein] + methanol + H(+)</text>
        <dbReference type="Rhea" id="RHEA:23236"/>
        <dbReference type="Rhea" id="RHEA-COMP:10208"/>
        <dbReference type="Rhea" id="RHEA-COMP:10311"/>
        <dbReference type="ChEBI" id="CHEBI:15377"/>
        <dbReference type="ChEBI" id="CHEBI:15378"/>
        <dbReference type="ChEBI" id="CHEBI:17790"/>
        <dbReference type="ChEBI" id="CHEBI:29973"/>
        <dbReference type="ChEBI" id="CHEBI:82795"/>
        <dbReference type="EC" id="3.1.1.61"/>
    </reaction>
</comment>
<dbReference type="PANTHER" id="PTHR42872">
    <property type="entry name" value="PROTEIN-GLUTAMATE METHYLESTERASE/PROTEIN-GLUTAMINE GLUTAMINASE"/>
    <property type="match status" value="1"/>
</dbReference>
<dbReference type="GO" id="GO:0008984">
    <property type="term" value="F:protein-glutamate methylesterase activity"/>
    <property type="evidence" value="ECO:0007669"/>
    <property type="project" value="UniProtKB-UniRule"/>
</dbReference>
<dbReference type="PANTHER" id="PTHR42872:SF6">
    <property type="entry name" value="PROTEIN-GLUTAMATE METHYLESTERASE_PROTEIN-GLUTAMINE GLUTAMINASE"/>
    <property type="match status" value="1"/>
</dbReference>
<organism evidence="6 7">
    <name type="scientific">Pseudorhodoplanes sinuspersici</name>
    <dbReference type="NCBI Taxonomy" id="1235591"/>
    <lineage>
        <taxon>Bacteria</taxon>
        <taxon>Pseudomonadati</taxon>
        <taxon>Pseudomonadota</taxon>
        <taxon>Alphaproteobacteria</taxon>
        <taxon>Hyphomicrobiales</taxon>
        <taxon>Pseudorhodoplanes</taxon>
    </lineage>
</organism>
<feature type="active site" evidence="5">
    <location>
        <position position="193"/>
    </location>
</feature>
<dbReference type="InterPro" id="IPR000673">
    <property type="entry name" value="Sig_transdc_resp-reg_Me-estase"/>
</dbReference>
<dbReference type="InterPro" id="IPR035909">
    <property type="entry name" value="CheB_C"/>
</dbReference>
<dbReference type="CDD" id="cd17541">
    <property type="entry name" value="REC_CheB-like"/>
    <property type="match status" value="1"/>
</dbReference>
<protein>
    <recommendedName>
        <fullName evidence="5">Protein-glutamate methylesterase/protein-glutamine glutaminase</fullName>
        <ecNumber evidence="5">3.1.1.61</ecNumber>
        <ecNumber evidence="5">3.5.1.44</ecNumber>
    </recommendedName>
</protein>
<dbReference type="EC" id="3.5.1.44" evidence="5"/>
<evidence type="ECO:0000313" key="6">
    <source>
        <dbReference type="EMBL" id="ARP98689.1"/>
    </source>
</evidence>
<dbReference type="InterPro" id="IPR011006">
    <property type="entry name" value="CheY-like_superfamily"/>
</dbReference>
<dbReference type="GO" id="GO:0006935">
    <property type="term" value="P:chemotaxis"/>
    <property type="evidence" value="ECO:0007669"/>
    <property type="project" value="UniProtKB-UniRule"/>
</dbReference>
<dbReference type="SUPFAM" id="SSF52738">
    <property type="entry name" value="Methylesterase CheB, C-terminal domain"/>
    <property type="match status" value="1"/>
</dbReference>
<dbReference type="RefSeq" id="WP_086087113.1">
    <property type="nucleotide sequence ID" value="NZ_CP021112.1"/>
</dbReference>
<reference evidence="6 7" key="1">
    <citation type="submission" date="2017-05" db="EMBL/GenBank/DDBJ databases">
        <title>Full genome sequence of Pseudorhodoplanes sinuspersici.</title>
        <authorList>
            <person name="Dastgheib S.M.M."/>
            <person name="Shavandi M."/>
            <person name="Tirandaz H."/>
        </authorList>
    </citation>
    <scope>NUCLEOTIDE SEQUENCE [LARGE SCALE GENOMIC DNA]</scope>
    <source>
        <strain evidence="6 7">RIPI110</strain>
    </source>
</reference>
<comment type="catalytic activity">
    <reaction evidence="5">
        <text>L-glutaminyl-[protein] + H2O = L-glutamyl-[protein] + NH4(+)</text>
        <dbReference type="Rhea" id="RHEA:16441"/>
        <dbReference type="Rhea" id="RHEA-COMP:10207"/>
        <dbReference type="Rhea" id="RHEA-COMP:10208"/>
        <dbReference type="ChEBI" id="CHEBI:15377"/>
        <dbReference type="ChEBI" id="CHEBI:28938"/>
        <dbReference type="ChEBI" id="CHEBI:29973"/>
        <dbReference type="ChEBI" id="CHEBI:30011"/>
        <dbReference type="EC" id="3.5.1.44"/>
    </reaction>
</comment>
<proteinExistence type="inferred from homology"/>
<feature type="modified residue" description="4-aspartylphosphate" evidence="5">
    <location>
        <position position="57"/>
    </location>
</feature>
<dbReference type="HAMAP" id="MF_00099">
    <property type="entry name" value="CheB_chemtxs"/>
    <property type="match status" value="1"/>
</dbReference>
<dbReference type="NCBIfam" id="NF009206">
    <property type="entry name" value="PRK12555.1"/>
    <property type="match status" value="1"/>
</dbReference>
<dbReference type="AlphaFoldDB" id="A0A1W6ZMV7"/>
<keyword evidence="5" id="KW-0597">Phosphoprotein</keyword>
<keyword evidence="3 5" id="KW-0378">Hydrolase</keyword>
<dbReference type="Proteomes" id="UP000194137">
    <property type="component" value="Chromosome"/>
</dbReference>